<evidence type="ECO:0000256" key="4">
    <source>
        <dbReference type="ARBA" id="ARBA00022679"/>
    </source>
</evidence>
<dbReference type="SUPFAM" id="SSF47384">
    <property type="entry name" value="Homodimeric domain of signal transducing histidine kinase"/>
    <property type="match status" value="1"/>
</dbReference>
<organism evidence="13 14">
    <name type="scientific">Fictibacillus arsenicus</name>
    <dbReference type="NCBI Taxonomy" id="255247"/>
    <lineage>
        <taxon>Bacteria</taxon>
        <taxon>Bacillati</taxon>
        <taxon>Bacillota</taxon>
        <taxon>Bacilli</taxon>
        <taxon>Bacillales</taxon>
        <taxon>Fictibacillaceae</taxon>
        <taxon>Fictibacillus</taxon>
    </lineage>
</organism>
<name>A0A1B1Z9M2_9BACL</name>
<dbReference type="PANTHER" id="PTHR43065:SF34">
    <property type="entry name" value="SPORULATION KINASE A"/>
    <property type="match status" value="1"/>
</dbReference>
<dbReference type="InterPro" id="IPR001610">
    <property type="entry name" value="PAC"/>
</dbReference>
<dbReference type="InterPro" id="IPR036890">
    <property type="entry name" value="HATPase_C_sf"/>
</dbReference>
<dbReference type="PRINTS" id="PR00344">
    <property type="entry name" value="BCTRLSENSOR"/>
</dbReference>
<dbReference type="InterPro" id="IPR003661">
    <property type="entry name" value="HisK_dim/P_dom"/>
</dbReference>
<feature type="domain" description="PAC" evidence="12">
    <location>
        <begin position="465"/>
        <end position="517"/>
    </location>
</feature>
<keyword evidence="9" id="KW-0902">Two-component regulatory system</keyword>
<dbReference type="EMBL" id="CP016761">
    <property type="protein sequence ID" value="ANX14145.1"/>
    <property type="molecule type" value="Genomic_DNA"/>
</dbReference>
<dbReference type="InterPro" id="IPR013656">
    <property type="entry name" value="PAS_4"/>
</dbReference>
<dbReference type="InterPro" id="IPR000014">
    <property type="entry name" value="PAS"/>
</dbReference>
<comment type="catalytic activity">
    <reaction evidence="1">
        <text>ATP + protein L-histidine = ADP + protein N-phospho-L-histidine.</text>
        <dbReference type="EC" id="2.7.13.3"/>
    </reaction>
</comment>
<dbReference type="RefSeq" id="WP_066293937.1">
    <property type="nucleotide sequence ID" value="NZ_CP016761.1"/>
</dbReference>
<dbReference type="InterPro" id="IPR013655">
    <property type="entry name" value="PAS_fold_3"/>
</dbReference>
<dbReference type="InterPro" id="IPR004358">
    <property type="entry name" value="Sig_transdc_His_kin-like_C"/>
</dbReference>
<dbReference type="Pfam" id="PF00512">
    <property type="entry name" value="HisKA"/>
    <property type="match status" value="1"/>
</dbReference>
<feature type="domain" description="PAS" evidence="11">
    <location>
        <begin position="139"/>
        <end position="209"/>
    </location>
</feature>
<dbReference type="Pfam" id="PF02518">
    <property type="entry name" value="HATPase_c"/>
    <property type="match status" value="1"/>
</dbReference>
<dbReference type="Gene3D" id="3.30.450.20">
    <property type="entry name" value="PAS domain"/>
    <property type="match status" value="4"/>
</dbReference>
<reference evidence="13 14" key="1">
    <citation type="submission" date="2016-08" db="EMBL/GenBank/DDBJ databases">
        <title>Complete genome sequence of Fictibacillus arsenicus G25-54, a strain with toxicity to nematodes and a potential arsenic-resistance activity.</title>
        <authorList>
            <person name="Zheng Z."/>
        </authorList>
    </citation>
    <scope>NUCLEOTIDE SEQUENCE [LARGE SCALE GENOMIC DNA]</scope>
    <source>
        <strain evidence="13 14">G25-54</strain>
    </source>
</reference>
<evidence type="ECO:0000259" key="12">
    <source>
        <dbReference type="PROSITE" id="PS50113"/>
    </source>
</evidence>
<dbReference type="SUPFAM" id="SSF55785">
    <property type="entry name" value="PYP-like sensor domain (PAS domain)"/>
    <property type="match status" value="4"/>
</dbReference>
<evidence type="ECO:0000256" key="9">
    <source>
        <dbReference type="ARBA" id="ARBA00023012"/>
    </source>
</evidence>
<dbReference type="SMART" id="SM00091">
    <property type="entry name" value="PAS"/>
    <property type="match status" value="3"/>
</dbReference>
<dbReference type="EC" id="2.7.13.3" evidence="2"/>
<evidence type="ECO:0000259" key="10">
    <source>
        <dbReference type="PROSITE" id="PS50109"/>
    </source>
</evidence>
<evidence type="ECO:0000256" key="8">
    <source>
        <dbReference type="ARBA" id="ARBA00022969"/>
    </source>
</evidence>
<evidence type="ECO:0000256" key="2">
    <source>
        <dbReference type="ARBA" id="ARBA00012438"/>
    </source>
</evidence>
<dbReference type="InterPro" id="IPR000700">
    <property type="entry name" value="PAS-assoc_C"/>
</dbReference>
<dbReference type="PROSITE" id="PS50109">
    <property type="entry name" value="HIS_KIN"/>
    <property type="match status" value="1"/>
</dbReference>
<proteinExistence type="predicted"/>
<dbReference type="FunFam" id="1.10.287.130:FF:000040">
    <property type="entry name" value="PAS domain-containing sensor histidine kinase"/>
    <property type="match status" value="1"/>
</dbReference>
<dbReference type="OrthoDB" id="9815750at2"/>
<protein>
    <recommendedName>
        <fullName evidence="2">histidine kinase</fullName>
        <ecNumber evidence="2">2.7.13.3</ecNumber>
    </recommendedName>
</protein>
<dbReference type="Proteomes" id="UP000077412">
    <property type="component" value="Chromosome"/>
</dbReference>
<dbReference type="Pfam" id="PF08447">
    <property type="entry name" value="PAS_3"/>
    <property type="match status" value="1"/>
</dbReference>
<dbReference type="CDD" id="cd00130">
    <property type="entry name" value="PAS"/>
    <property type="match status" value="3"/>
</dbReference>
<keyword evidence="6" id="KW-0418">Kinase</keyword>
<evidence type="ECO:0000313" key="14">
    <source>
        <dbReference type="Proteomes" id="UP000077412"/>
    </source>
</evidence>
<dbReference type="GO" id="GO:0005524">
    <property type="term" value="F:ATP binding"/>
    <property type="evidence" value="ECO:0007669"/>
    <property type="project" value="UniProtKB-KW"/>
</dbReference>
<keyword evidence="3" id="KW-0597">Phosphoprotein</keyword>
<dbReference type="NCBIfam" id="TIGR00229">
    <property type="entry name" value="sensory_box"/>
    <property type="match status" value="4"/>
</dbReference>
<dbReference type="Gene3D" id="3.30.565.10">
    <property type="entry name" value="Histidine kinase-like ATPase, C-terminal domain"/>
    <property type="match status" value="1"/>
</dbReference>
<evidence type="ECO:0000256" key="5">
    <source>
        <dbReference type="ARBA" id="ARBA00022741"/>
    </source>
</evidence>
<evidence type="ECO:0000256" key="6">
    <source>
        <dbReference type="ARBA" id="ARBA00022777"/>
    </source>
</evidence>
<evidence type="ECO:0000256" key="7">
    <source>
        <dbReference type="ARBA" id="ARBA00022840"/>
    </source>
</evidence>
<dbReference type="GO" id="GO:0000155">
    <property type="term" value="F:phosphorelay sensor kinase activity"/>
    <property type="evidence" value="ECO:0007669"/>
    <property type="project" value="InterPro"/>
</dbReference>
<dbReference type="CDD" id="cd00082">
    <property type="entry name" value="HisKA"/>
    <property type="match status" value="1"/>
</dbReference>
<keyword evidence="4" id="KW-0808">Transferase</keyword>
<sequence>MVHNVPAIPAAGENIWRFSPFKTGISRQKSMTFRFIKQDDEIIMTESQGELFDMFGLKQENVLQKRIEDIFPQDMAVFKREVYERALKGESLTYESKLNGIPFLAAIGPIYKDGAVSEVYGFCVDLSERVQVETQLAESEQRFRSLMDHNIDALFSLDLDGKFTTVNKACTDLTGYSETELLNMTFDPLIMPERKSIAIEQFNDALNGNSKMHETRIRQKNGEIRQITFTLTPIIVLNKIHGVFGIAKDVTAKREAEKELRETKDLLESVIYHSSDAISVVHLTNYSVKVNPAFELIYGWSQSELNDDLSSHMLPIVPKDKAAESERLMTIVKHGGYVKGVETIRLTKSGKRLNVSLSLSPIYGENGDVVALSAISRDITEKKLKEKALKESEEKYRIIAENTTDLIGVVDLEGNVKYFSPSNRLLLGFDPSIYDGKKIQGFFHSDDRPKVKFAINEMVQTQKPVKFEVRCKHAHGHWVTLEANATPIINDLDQPESCVVVARDLTERKKTEEMLRKSDKLSVLGQLAAGVAHEIRNPLTSIRGFLQLLQSKASEDKDYYEIMLSEIDRINSIVGEFMLLAKPQAMNFTKTDLRDLLRHVISILDTQAILTNVQIYFESEPDLPEIWCVDNQIKQVFVNMLKNAIEAMPTGGSVHIHLRKQENHVIASFIDHGCGIPEERLATLGEPFYTTKDKGTGLGLMICYKIVENHHGKILIDSKIDEGTTFSIMLPIHKNKPVSQ</sequence>
<evidence type="ECO:0000313" key="13">
    <source>
        <dbReference type="EMBL" id="ANX14145.1"/>
    </source>
</evidence>
<dbReference type="STRING" id="255247.ABE41_019200"/>
<evidence type="ECO:0000256" key="3">
    <source>
        <dbReference type="ARBA" id="ARBA00022553"/>
    </source>
</evidence>
<dbReference type="KEGG" id="far:ABE41_019200"/>
<dbReference type="CDD" id="cd00075">
    <property type="entry name" value="HATPase"/>
    <property type="match status" value="1"/>
</dbReference>
<dbReference type="InterPro" id="IPR035965">
    <property type="entry name" value="PAS-like_dom_sf"/>
</dbReference>
<dbReference type="SUPFAM" id="SSF55874">
    <property type="entry name" value="ATPase domain of HSP90 chaperone/DNA topoisomerase II/histidine kinase"/>
    <property type="match status" value="1"/>
</dbReference>
<evidence type="ECO:0000259" key="11">
    <source>
        <dbReference type="PROSITE" id="PS50112"/>
    </source>
</evidence>
<feature type="domain" description="PAC" evidence="12">
    <location>
        <begin position="339"/>
        <end position="391"/>
    </location>
</feature>
<keyword evidence="5" id="KW-0547">Nucleotide-binding</keyword>
<dbReference type="SMART" id="SM00387">
    <property type="entry name" value="HATPase_c"/>
    <property type="match status" value="1"/>
</dbReference>
<feature type="domain" description="PAS" evidence="11">
    <location>
        <begin position="392"/>
        <end position="462"/>
    </location>
</feature>
<dbReference type="InterPro" id="IPR005467">
    <property type="entry name" value="His_kinase_dom"/>
</dbReference>
<dbReference type="InterPro" id="IPR003594">
    <property type="entry name" value="HATPase_dom"/>
</dbReference>
<dbReference type="AlphaFoldDB" id="A0A1B1Z9M2"/>
<keyword evidence="8" id="KW-0749">Sporulation</keyword>
<gene>
    <name evidence="13" type="ORF">ABE41_019200</name>
</gene>
<accession>A0A1B1Z9M2</accession>
<dbReference type="PANTHER" id="PTHR43065">
    <property type="entry name" value="SENSOR HISTIDINE KINASE"/>
    <property type="match status" value="1"/>
</dbReference>
<keyword evidence="7" id="KW-0067">ATP-binding</keyword>
<dbReference type="Pfam" id="PF13426">
    <property type="entry name" value="PAS_9"/>
    <property type="match status" value="2"/>
</dbReference>
<dbReference type="SMART" id="SM00388">
    <property type="entry name" value="HisKA"/>
    <property type="match status" value="1"/>
</dbReference>
<dbReference type="GO" id="GO:0030435">
    <property type="term" value="P:sporulation resulting in formation of a cellular spore"/>
    <property type="evidence" value="ECO:0007669"/>
    <property type="project" value="UniProtKB-KW"/>
</dbReference>
<dbReference type="Pfam" id="PF08448">
    <property type="entry name" value="PAS_4"/>
    <property type="match status" value="1"/>
</dbReference>
<dbReference type="PROSITE" id="PS50112">
    <property type="entry name" value="PAS"/>
    <property type="match status" value="2"/>
</dbReference>
<feature type="domain" description="PAC" evidence="12">
    <location>
        <begin position="211"/>
        <end position="262"/>
    </location>
</feature>
<dbReference type="Gene3D" id="1.10.287.130">
    <property type="match status" value="1"/>
</dbReference>
<evidence type="ECO:0000256" key="1">
    <source>
        <dbReference type="ARBA" id="ARBA00000085"/>
    </source>
</evidence>
<feature type="domain" description="Histidine kinase" evidence="10">
    <location>
        <begin position="530"/>
        <end position="734"/>
    </location>
</feature>
<keyword evidence="14" id="KW-1185">Reference proteome</keyword>
<dbReference type="SMART" id="SM00086">
    <property type="entry name" value="PAC"/>
    <property type="match status" value="3"/>
</dbReference>
<dbReference type="InterPro" id="IPR036097">
    <property type="entry name" value="HisK_dim/P_sf"/>
</dbReference>
<dbReference type="PROSITE" id="PS50113">
    <property type="entry name" value="PAC"/>
    <property type="match status" value="3"/>
</dbReference>